<gene>
    <name evidence="2" type="ORF">FE782_22610</name>
</gene>
<dbReference type="EMBL" id="VCIW01000018">
    <property type="protein sequence ID" value="TLS49803.1"/>
    <property type="molecule type" value="Genomic_DNA"/>
</dbReference>
<name>A0A5R9GAP7_9BACL</name>
<reference evidence="2 3" key="1">
    <citation type="submission" date="2019-05" db="EMBL/GenBank/DDBJ databases">
        <authorList>
            <person name="Narsing Rao M.P."/>
            <person name="Li W.J."/>
        </authorList>
    </citation>
    <scope>NUCLEOTIDE SEQUENCE [LARGE SCALE GENOMIC DNA]</scope>
    <source>
        <strain evidence="2 3">SYSU_K30003</strain>
    </source>
</reference>
<dbReference type="OrthoDB" id="337432at2"/>
<evidence type="ECO:0000259" key="1">
    <source>
        <dbReference type="Pfam" id="PF20247"/>
    </source>
</evidence>
<dbReference type="InterPro" id="IPR046537">
    <property type="entry name" value="DUF6602"/>
</dbReference>
<feature type="domain" description="DUF6602" evidence="1">
    <location>
        <begin position="31"/>
        <end position="128"/>
    </location>
</feature>
<keyword evidence="3" id="KW-1185">Reference proteome</keyword>
<proteinExistence type="predicted"/>
<comment type="caution">
    <text evidence="2">The sequence shown here is derived from an EMBL/GenBank/DDBJ whole genome shotgun (WGS) entry which is preliminary data.</text>
</comment>
<accession>A0A5R9GAP7</accession>
<dbReference type="Proteomes" id="UP000309676">
    <property type="component" value="Unassembled WGS sequence"/>
</dbReference>
<organism evidence="2 3">
    <name type="scientific">Paenibacillus antri</name>
    <dbReference type="NCBI Taxonomy" id="2582848"/>
    <lineage>
        <taxon>Bacteria</taxon>
        <taxon>Bacillati</taxon>
        <taxon>Bacillota</taxon>
        <taxon>Bacilli</taxon>
        <taxon>Bacillales</taxon>
        <taxon>Paenibacillaceae</taxon>
        <taxon>Paenibacillus</taxon>
    </lineage>
</organism>
<dbReference type="RefSeq" id="WP_138196623.1">
    <property type="nucleotide sequence ID" value="NZ_VCIW01000018.1"/>
</dbReference>
<dbReference type="AlphaFoldDB" id="A0A5R9GAP7"/>
<protein>
    <recommendedName>
        <fullName evidence="1">DUF6602 domain-containing protein</fullName>
    </recommendedName>
</protein>
<evidence type="ECO:0000313" key="2">
    <source>
        <dbReference type="EMBL" id="TLS49803.1"/>
    </source>
</evidence>
<dbReference type="Pfam" id="PF20247">
    <property type="entry name" value="DUF6602"/>
    <property type="match status" value="1"/>
</dbReference>
<sequence>MLPELLEILRRDSKQLEIDFERASIEGKGTPQEIADFRENSFQSFIERYYPFPYRVTKGGIFDSFGNRSDSIDCVICNPVHPHTIDTKGKFRLLLADGVDIAVEVKPDLSTYAELSRGLIQGISIKRLRRAKGSGFLEINHPHLYEHSKQLPFVIFSLRAKSDVLSTGKDIIKYYKENNVSLEEQADMVAINNSGIFYNYKFKEHFVWNRSIPDDKKIGWYFEGWGQDTLAGVLFHFQNFPPSVSHIDTPVLKRYFKQMRIDKLIRIDSEG</sequence>
<evidence type="ECO:0000313" key="3">
    <source>
        <dbReference type="Proteomes" id="UP000309676"/>
    </source>
</evidence>